<name>A0ACC6PHJ8_9BACL</name>
<organism evidence="1 2">
    <name type="scientific">Saccharibacillus sacchari</name>
    <dbReference type="NCBI Taxonomy" id="456493"/>
    <lineage>
        <taxon>Bacteria</taxon>
        <taxon>Bacillati</taxon>
        <taxon>Bacillota</taxon>
        <taxon>Bacilli</taxon>
        <taxon>Bacillales</taxon>
        <taxon>Paenibacillaceae</taxon>
        <taxon>Saccharibacillus</taxon>
    </lineage>
</organism>
<keyword evidence="2" id="KW-1185">Reference proteome</keyword>
<reference evidence="1" key="1">
    <citation type="submission" date="2024-03" db="EMBL/GenBank/DDBJ databases">
        <title>Whole genome sequecning of epiphytes from Marcgravia umbellata leaves.</title>
        <authorList>
            <person name="Kumar G."/>
            <person name="Savka M.A."/>
        </authorList>
    </citation>
    <scope>NUCLEOTIDE SEQUENCE</scope>
    <source>
        <strain evidence="1">RIT_BL5</strain>
    </source>
</reference>
<comment type="caution">
    <text evidence="1">The sequence shown here is derived from an EMBL/GenBank/DDBJ whole genome shotgun (WGS) entry which is preliminary data.</text>
</comment>
<sequence>MFLLKKVLIGLALSMLVLSSSINASYAEQLDSKGLQSGVESSAAILNNALTPEEILKIADMHINGYLKDDWQTKGLTLTPSSNQIPLYDLENNVIAYMVPLLSNNEEIGYISIGALRDSYDAYDIFIDDQVVQLIRDRLSPPSIAFFDKSTSSKLVFVPPMTYMIQADQGQEERYLQLEDDFESVEDVTQAVNEQKLQLQQQYQELKTPQNEQRMQRVLDEGSNTNSLMAAAAVTKEDYALTVEASQQRFVPVDLGSGTYSYGGDQGWWKPVNPTKYDRGCGPVAAANLTTYLAKITNPSAYRNLYSGVATSKSDFMAHMDVMYSYINPGAFGETSVHDFASSIEKYAKDKNVQLSGVRDNSAFTLDNTAAYIKKGLSLNSPVATLNLSKFTDYEYEWHWMTITKYYRDVNDNRWIAVSTWGDRRSINYRTHFEAITRLKSLGGGFMYFK</sequence>
<accession>A0ACC6PHJ8</accession>
<evidence type="ECO:0000313" key="1">
    <source>
        <dbReference type="EMBL" id="MEJ8305949.1"/>
    </source>
</evidence>
<gene>
    <name evidence="1" type="ORF">WKI47_18725</name>
</gene>
<evidence type="ECO:0000313" key="2">
    <source>
        <dbReference type="Proteomes" id="UP001380953"/>
    </source>
</evidence>
<dbReference type="Proteomes" id="UP001380953">
    <property type="component" value="Unassembled WGS sequence"/>
</dbReference>
<dbReference type="EMBL" id="JBBKAR010000046">
    <property type="protein sequence ID" value="MEJ8305949.1"/>
    <property type="molecule type" value="Genomic_DNA"/>
</dbReference>
<protein>
    <submittedName>
        <fullName evidence="1">Uncharacterized protein</fullName>
    </submittedName>
</protein>
<proteinExistence type="predicted"/>